<feature type="domain" description="Zn(2)-C6 fungal-type" evidence="5">
    <location>
        <begin position="20"/>
        <end position="73"/>
    </location>
</feature>
<dbReference type="AlphaFoldDB" id="A0A316YW22"/>
<dbReference type="InterPro" id="IPR036864">
    <property type="entry name" value="Zn2-C6_fun-type_DNA-bd_sf"/>
</dbReference>
<dbReference type="SMART" id="SM00066">
    <property type="entry name" value="GAL4"/>
    <property type="match status" value="1"/>
</dbReference>
<dbReference type="GO" id="GO:0006351">
    <property type="term" value="P:DNA-templated transcription"/>
    <property type="evidence" value="ECO:0007669"/>
    <property type="project" value="InterPro"/>
</dbReference>
<dbReference type="GO" id="GO:0003677">
    <property type="term" value="F:DNA binding"/>
    <property type="evidence" value="ECO:0007669"/>
    <property type="project" value="InterPro"/>
</dbReference>
<dbReference type="EMBL" id="KZ819634">
    <property type="protein sequence ID" value="PWN93469.1"/>
    <property type="molecule type" value="Genomic_DNA"/>
</dbReference>
<feature type="coiled-coil region" evidence="3">
    <location>
        <begin position="27"/>
        <end position="54"/>
    </location>
</feature>
<dbReference type="GO" id="GO:0008270">
    <property type="term" value="F:zinc ion binding"/>
    <property type="evidence" value="ECO:0007669"/>
    <property type="project" value="InterPro"/>
</dbReference>
<dbReference type="GeneID" id="37041033"/>
<keyword evidence="3" id="KW-0175">Coiled coil</keyword>
<gene>
    <name evidence="6" type="ORF">FA10DRAFT_23772</name>
</gene>
<keyword evidence="7" id="KW-1185">Reference proteome</keyword>
<evidence type="ECO:0000313" key="7">
    <source>
        <dbReference type="Proteomes" id="UP000245768"/>
    </source>
</evidence>
<accession>A0A316YW22</accession>
<evidence type="ECO:0000313" key="6">
    <source>
        <dbReference type="EMBL" id="PWN93469.1"/>
    </source>
</evidence>
<evidence type="ECO:0000256" key="1">
    <source>
        <dbReference type="ARBA" id="ARBA00022723"/>
    </source>
</evidence>
<keyword evidence="1" id="KW-0479">Metal-binding</keyword>
<dbReference type="PANTHER" id="PTHR31668">
    <property type="entry name" value="GLUCOSE TRANSPORT TRANSCRIPTION REGULATOR RGT1-RELATED-RELATED"/>
    <property type="match status" value="1"/>
</dbReference>
<dbReference type="CDD" id="cd00067">
    <property type="entry name" value="GAL4"/>
    <property type="match status" value="1"/>
</dbReference>
<dbReference type="SUPFAM" id="SSF57701">
    <property type="entry name" value="Zn2/Cys6 DNA-binding domain"/>
    <property type="match status" value="1"/>
</dbReference>
<keyword evidence="2" id="KW-0539">Nucleus</keyword>
<dbReference type="InterPro" id="IPR007219">
    <property type="entry name" value="XnlR_reg_dom"/>
</dbReference>
<organism evidence="6 7">
    <name type="scientific">Acaromyces ingoldii</name>
    <dbReference type="NCBI Taxonomy" id="215250"/>
    <lineage>
        <taxon>Eukaryota</taxon>
        <taxon>Fungi</taxon>
        <taxon>Dikarya</taxon>
        <taxon>Basidiomycota</taxon>
        <taxon>Ustilaginomycotina</taxon>
        <taxon>Exobasidiomycetes</taxon>
        <taxon>Exobasidiales</taxon>
        <taxon>Cryptobasidiaceae</taxon>
        <taxon>Acaromyces</taxon>
    </lineage>
</organism>
<proteinExistence type="predicted"/>
<dbReference type="GO" id="GO:0000981">
    <property type="term" value="F:DNA-binding transcription factor activity, RNA polymerase II-specific"/>
    <property type="evidence" value="ECO:0007669"/>
    <property type="project" value="InterPro"/>
</dbReference>
<dbReference type="InParanoid" id="A0A316YW22"/>
<evidence type="ECO:0000259" key="5">
    <source>
        <dbReference type="PROSITE" id="PS50048"/>
    </source>
</evidence>
<dbReference type="RefSeq" id="XP_025380667.1">
    <property type="nucleotide sequence ID" value="XM_025519117.1"/>
</dbReference>
<name>A0A316YW22_9BASI</name>
<feature type="compositionally biased region" description="Low complexity" evidence="4">
    <location>
        <begin position="93"/>
        <end position="125"/>
    </location>
</feature>
<dbReference type="PROSITE" id="PS50048">
    <property type="entry name" value="ZN2_CY6_FUNGAL_2"/>
    <property type="match status" value="1"/>
</dbReference>
<dbReference type="STRING" id="215250.A0A316YW22"/>
<feature type="region of interest" description="Disordered" evidence="4">
    <location>
        <begin position="82"/>
        <end position="130"/>
    </location>
</feature>
<sequence>MRATATPFDQHSGVHVLRTSCDACKYRKVKCDRRAKLQEQIDRLAEQNDVLTEEAAEDVVCSSCAAYGVRCTFATSTRKAAPRKPAKGRSYDSSSGPSSSLSTPSTSKLSSSSSRSGSTPSSSPPSERRNAEGILGVEGLTRQCLDACTEAYLCYAAHCLAILDIDVFRSRYSRAMGEVDGSVTLQPPCCGDPKEPAHTVLMLAVGCVGAGLLDEDYYEDKFKLQQRFALRFKEVVDEETRQESPSLDVIEAVFIIADLQLDMIDNRDPLDAQDLNHPASSLSSLLRLSPASHEAVVRLAIRLGINRRPAPTHAGSDIWKTVTGQVISESEALRRVRIFWAVSED</sequence>
<evidence type="ECO:0000256" key="3">
    <source>
        <dbReference type="SAM" id="Coils"/>
    </source>
</evidence>
<evidence type="ECO:0000256" key="4">
    <source>
        <dbReference type="SAM" id="MobiDB-lite"/>
    </source>
</evidence>
<dbReference type="Pfam" id="PF04082">
    <property type="entry name" value="Fungal_trans"/>
    <property type="match status" value="1"/>
</dbReference>
<dbReference type="InterPro" id="IPR050797">
    <property type="entry name" value="Carb_Metab_Trans_Reg"/>
</dbReference>
<evidence type="ECO:0000256" key="2">
    <source>
        <dbReference type="ARBA" id="ARBA00023242"/>
    </source>
</evidence>
<dbReference type="InterPro" id="IPR001138">
    <property type="entry name" value="Zn2Cys6_DnaBD"/>
</dbReference>
<dbReference type="Gene3D" id="4.10.240.10">
    <property type="entry name" value="Zn(2)-C6 fungal-type DNA-binding domain"/>
    <property type="match status" value="1"/>
</dbReference>
<dbReference type="Proteomes" id="UP000245768">
    <property type="component" value="Unassembled WGS sequence"/>
</dbReference>
<reference evidence="6 7" key="1">
    <citation type="journal article" date="2018" name="Mol. Biol. Evol.">
        <title>Broad Genomic Sampling Reveals a Smut Pathogenic Ancestry of the Fungal Clade Ustilaginomycotina.</title>
        <authorList>
            <person name="Kijpornyongpan T."/>
            <person name="Mondo S.J."/>
            <person name="Barry K."/>
            <person name="Sandor L."/>
            <person name="Lee J."/>
            <person name="Lipzen A."/>
            <person name="Pangilinan J."/>
            <person name="LaButti K."/>
            <person name="Hainaut M."/>
            <person name="Henrissat B."/>
            <person name="Grigoriev I.V."/>
            <person name="Spatafora J.W."/>
            <person name="Aime M.C."/>
        </authorList>
    </citation>
    <scope>NUCLEOTIDE SEQUENCE [LARGE SCALE GENOMIC DNA]</scope>
    <source>
        <strain evidence="6 7">MCA 4198</strain>
    </source>
</reference>
<dbReference type="OrthoDB" id="3363260at2759"/>
<protein>
    <recommendedName>
        <fullName evidence="5">Zn(2)-C6 fungal-type domain-containing protein</fullName>
    </recommendedName>
</protein>
<dbReference type="CDD" id="cd12148">
    <property type="entry name" value="fungal_TF_MHR"/>
    <property type="match status" value="1"/>
</dbReference>